<protein>
    <recommendedName>
        <fullName evidence="5 6">Ribonuclease P/MRP protein subunit POP5</fullName>
    </recommendedName>
</protein>
<dbReference type="SUPFAM" id="SSF160350">
    <property type="entry name" value="Rnp2-like"/>
    <property type="match status" value="1"/>
</dbReference>
<dbReference type="Pfam" id="PF01900">
    <property type="entry name" value="RNase_P_Rpp14"/>
    <property type="match status" value="1"/>
</dbReference>
<dbReference type="InterPro" id="IPR038085">
    <property type="entry name" value="Rnp2-like_sf"/>
</dbReference>
<dbReference type="PIRSF" id="PIRSF023803">
    <property type="entry name" value="Ribonuclease_P_prd"/>
    <property type="match status" value="1"/>
</dbReference>
<dbReference type="Gene3D" id="3.30.70.3250">
    <property type="entry name" value="Ribonuclease P, Pop5 subunit"/>
    <property type="match status" value="1"/>
</dbReference>
<comment type="function">
    <text evidence="6">Component of ribonuclease P, a protein complex that generates mature tRNA molecules by cleaving their 5'-ends.</text>
</comment>
<dbReference type="GO" id="GO:0005730">
    <property type="term" value="C:nucleolus"/>
    <property type="evidence" value="ECO:0007669"/>
    <property type="project" value="UniProtKB-SubCell"/>
</dbReference>
<evidence type="ECO:0000313" key="7">
    <source>
        <dbReference type="EMBL" id="SVE93967.1"/>
    </source>
</evidence>
<evidence type="ECO:0000256" key="6">
    <source>
        <dbReference type="PIRNR" id="PIRNR023803"/>
    </source>
</evidence>
<dbReference type="GO" id="GO:0033204">
    <property type="term" value="F:ribonuclease P RNA binding"/>
    <property type="evidence" value="ECO:0007669"/>
    <property type="project" value="InterPro"/>
</dbReference>
<comment type="similarity">
    <text evidence="1 6">Belongs to the eukaryotic/archaeal RNase P protein component 2 family.</text>
</comment>
<keyword evidence="4 6" id="KW-0539">Nucleus</keyword>
<organism evidence="7">
    <name type="scientific">Scapholeberis mucronata</name>
    <dbReference type="NCBI Taxonomy" id="202097"/>
    <lineage>
        <taxon>Eukaryota</taxon>
        <taxon>Metazoa</taxon>
        <taxon>Ecdysozoa</taxon>
        <taxon>Arthropoda</taxon>
        <taxon>Crustacea</taxon>
        <taxon>Branchiopoda</taxon>
        <taxon>Diplostraca</taxon>
        <taxon>Cladocera</taxon>
        <taxon>Anomopoda</taxon>
        <taxon>Daphniidae</taxon>
        <taxon>Scapholeberis</taxon>
    </lineage>
</organism>
<evidence type="ECO:0000256" key="4">
    <source>
        <dbReference type="ARBA" id="ARBA00023242"/>
    </source>
</evidence>
<dbReference type="PANTHER" id="PTHR48414:SF1">
    <property type="entry name" value="POP5 HOMOLOG, RIBONUCLEASE P_MRP SUBUNIT"/>
    <property type="match status" value="1"/>
</dbReference>
<dbReference type="InterPro" id="IPR016819">
    <property type="entry name" value="RNase_P/MRP_POP5"/>
</dbReference>
<dbReference type="EMBL" id="LR024348">
    <property type="protein sequence ID" value="SVE93967.1"/>
    <property type="molecule type" value="mRNA"/>
</dbReference>
<gene>
    <name evidence="7" type="primary">EOG090X0GYO</name>
</gene>
<evidence type="ECO:0000256" key="2">
    <source>
        <dbReference type="ARBA" id="ARBA00022552"/>
    </source>
</evidence>
<sequence>MVRFKNRYFSVEVVPVDNQSCLKFNKYEIMQGLQNWTEKIHGEFGAAAIRNGLDIKYSDENTRILIIRTRHGPHRLLASTLPFISNIGKRKVQIHGIYTGATMTKCFRALKAFHQERLGDAFKNFITDEILKQSIYFFRSESTWS</sequence>
<dbReference type="PANTHER" id="PTHR48414">
    <property type="entry name" value="POP5 HOMOLOG, RIBONUCLEASE P_MRP SUBUNIT"/>
    <property type="match status" value="1"/>
</dbReference>
<evidence type="ECO:0000256" key="5">
    <source>
        <dbReference type="ARBA" id="ARBA00044198"/>
    </source>
</evidence>
<accession>A0A4Y7NMZ4</accession>
<keyword evidence="2" id="KW-0698">rRNA processing</keyword>
<comment type="subcellular location">
    <subcellularLocation>
        <location evidence="6">Nucleus</location>
        <location evidence="6">Nucleolus</location>
    </subcellularLocation>
</comment>
<reference evidence="7" key="1">
    <citation type="submission" date="2018-08" db="EMBL/GenBank/DDBJ databases">
        <authorList>
            <person name="Cornetti L."/>
        </authorList>
    </citation>
    <scope>NUCLEOTIDE SEQUENCE</scope>
    <source>
        <strain evidence="7">BE-ASS</strain>
    </source>
</reference>
<keyword evidence="3 6" id="KW-0819">tRNA processing</keyword>
<dbReference type="GO" id="GO:0030677">
    <property type="term" value="C:ribonuclease P complex"/>
    <property type="evidence" value="ECO:0007669"/>
    <property type="project" value="InterPro"/>
</dbReference>
<dbReference type="AlphaFoldDB" id="A0A4Y7NMZ4"/>
<evidence type="ECO:0000256" key="3">
    <source>
        <dbReference type="ARBA" id="ARBA00022694"/>
    </source>
</evidence>
<proteinExistence type="evidence at transcript level"/>
<dbReference type="GO" id="GO:0006364">
    <property type="term" value="P:rRNA processing"/>
    <property type="evidence" value="ECO:0007669"/>
    <property type="project" value="UniProtKB-KW"/>
</dbReference>
<evidence type="ECO:0000256" key="1">
    <source>
        <dbReference type="ARBA" id="ARBA00010800"/>
    </source>
</evidence>
<dbReference type="GO" id="GO:0001682">
    <property type="term" value="P:tRNA 5'-leader removal"/>
    <property type="evidence" value="ECO:0007669"/>
    <property type="project" value="InterPro"/>
</dbReference>
<name>A0A4Y7NMZ4_9CRUS</name>
<dbReference type="InterPro" id="IPR002759">
    <property type="entry name" value="Pop5/Rpp14/Rnp2-like"/>
</dbReference>